<dbReference type="GO" id="GO:0016705">
    <property type="term" value="F:oxidoreductase activity, acting on paired donors, with incorporation or reduction of molecular oxygen"/>
    <property type="evidence" value="ECO:0007669"/>
    <property type="project" value="InterPro"/>
</dbReference>
<dbReference type="SUPFAM" id="SSF48264">
    <property type="entry name" value="Cytochrome P450"/>
    <property type="match status" value="1"/>
</dbReference>
<dbReference type="GO" id="GO:0004497">
    <property type="term" value="F:monooxygenase activity"/>
    <property type="evidence" value="ECO:0007669"/>
    <property type="project" value="InterPro"/>
</dbReference>
<dbReference type="GO" id="GO:0005506">
    <property type="term" value="F:iron ion binding"/>
    <property type="evidence" value="ECO:0007669"/>
    <property type="project" value="InterPro"/>
</dbReference>
<dbReference type="EMBL" id="NBSK02000002">
    <property type="protein sequence ID" value="KAJ0221819.1"/>
    <property type="molecule type" value="Genomic_DNA"/>
</dbReference>
<proteinExistence type="predicted"/>
<evidence type="ECO:0000313" key="2">
    <source>
        <dbReference type="Proteomes" id="UP000235145"/>
    </source>
</evidence>
<comment type="caution">
    <text evidence="1">The sequence shown here is derived from an EMBL/GenBank/DDBJ whole genome shotgun (WGS) entry which is preliminary data.</text>
</comment>
<dbReference type="Proteomes" id="UP000235145">
    <property type="component" value="Unassembled WGS sequence"/>
</dbReference>
<dbReference type="AlphaFoldDB" id="A0A9R1WDM7"/>
<sequence length="95" mass="10861">MTQCLYVVFSDNNSEWHNLRKIFSHEVLSNKNVDACMYFRRGEVRKTIKKNYSKIGSTIDISEIAFSTEANVLTSIVWENTSDLNAIGSYFGAEL</sequence>
<name>A0A9R1WDM7_LACSA</name>
<dbReference type="InterPro" id="IPR036396">
    <property type="entry name" value="Cyt_P450_sf"/>
</dbReference>
<protein>
    <submittedName>
        <fullName evidence="1">Uncharacterized protein</fullName>
    </submittedName>
</protein>
<evidence type="ECO:0000313" key="1">
    <source>
        <dbReference type="EMBL" id="KAJ0221819.1"/>
    </source>
</evidence>
<gene>
    <name evidence="1" type="ORF">LSAT_V11C200071400</name>
</gene>
<reference evidence="1 2" key="1">
    <citation type="journal article" date="2017" name="Nat. Commun.">
        <title>Genome assembly with in vitro proximity ligation data and whole-genome triplication in lettuce.</title>
        <authorList>
            <person name="Reyes-Chin-Wo S."/>
            <person name="Wang Z."/>
            <person name="Yang X."/>
            <person name="Kozik A."/>
            <person name="Arikit S."/>
            <person name="Song C."/>
            <person name="Xia L."/>
            <person name="Froenicke L."/>
            <person name="Lavelle D.O."/>
            <person name="Truco M.J."/>
            <person name="Xia R."/>
            <person name="Zhu S."/>
            <person name="Xu C."/>
            <person name="Xu H."/>
            <person name="Xu X."/>
            <person name="Cox K."/>
            <person name="Korf I."/>
            <person name="Meyers B.C."/>
            <person name="Michelmore R.W."/>
        </authorList>
    </citation>
    <scope>NUCLEOTIDE SEQUENCE [LARGE SCALE GENOMIC DNA]</scope>
    <source>
        <strain evidence="2">cv. Salinas</strain>
        <tissue evidence="1">Seedlings</tissue>
    </source>
</reference>
<dbReference type="GO" id="GO:0020037">
    <property type="term" value="F:heme binding"/>
    <property type="evidence" value="ECO:0007669"/>
    <property type="project" value="InterPro"/>
</dbReference>
<accession>A0A9R1WDM7</accession>
<organism evidence="1 2">
    <name type="scientific">Lactuca sativa</name>
    <name type="common">Garden lettuce</name>
    <dbReference type="NCBI Taxonomy" id="4236"/>
    <lineage>
        <taxon>Eukaryota</taxon>
        <taxon>Viridiplantae</taxon>
        <taxon>Streptophyta</taxon>
        <taxon>Embryophyta</taxon>
        <taxon>Tracheophyta</taxon>
        <taxon>Spermatophyta</taxon>
        <taxon>Magnoliopsida</taxon>
        <taxon>eudicotyledons</taxon>
        <taxon>Gunneridae</taxon>
        <taxon>Pentapetalae</taxon>
        <taxon>asterids</taxon>
        <taxon>campanulids</taxon>
        <taxon>Asterales</taxon>
        <taxon>Asteraceae</taxon>
        <taxon>Cichorioideae</taxon>
        <taxon>Cichorieae</taxon>
        <taxon>Lactucinae</taxon>
        <taxon>Lactuca</taxon>
    </lineage>
</organism>
<dbReference type="PANTHER" id="PTHR47951">
    <property type="entry name" value="OS08G0547900 PROTEIN"/>
    <property type="match status" value="1"/>
</dbReference>
<keyword evidence="2" id="KW-1185">Reference proteome</keyword>
<dbReference type="PANTHER" id="PTHR47951:SF7">
    <property type="entry name" value="FLAVONOID 3',5'-HYDROXYLASE-LIKE ISOFORM X1"/>
    <property type="match status" value="1"/>
</dbReference>